<comment type="similarity">
    <text evidence="2">Belongs to the glycosyltransferase 2 family.</text>
</comment>
<evidence type="ECO:0000256" key="1">
    <source>
        <dbReference type="ARBA" id="ARBA00004776"/>
    </source>
</evidence>
<dbReference type="RefSeq" id="WP_212518506.1">
    <property type="nucleotide sequence ID" value="NZ_JAGSOH010000033.1"/>
</dbReference>
<dbReference type="AlphaFoldDB" id="A0A941E6Q2"/>
<evidence type="ECO:0000256" key="3">
    <source>
        <dbReference type="ARBA" id="ARBA00022676"/>
    </source>
</evidence>
<dbReference type="InterPro" id="IPR001173">
    <property type="entry name" value="Glyco_trans_2-like"/>
</dbReference>
<protein>
    <submittedName>
        <fullName evidence="6">Glycosyltransferase family 2 protein</fullName>
    </submittedName>
</protein>
<sequence length="301" mass="33012">MLRITAIVTAYHPDELLRAVVESALGACESVIVVDNTPLPADGGELPDPLSGFADPRVTVLGGGRNLGLAAGLNRGIAHLPDDAEAVLLLDQDSVIPDGMIEGLAKVLGDPGIGIVGPSPVDADTGRTYETMADRRHEQVDDRDLVITSGMLVRRSCLDRVPGFREDFFVDYVDVDFCLRMRRAGVRIVRDLSLEMPHSIGDVRVHRFLGREIRVGHQAAWRHYWNTRNGVVLIKEHVRRNPVWALANALFLVRWFGYIVLFEPERGRDVPAYLRGLRDGVTGHVAGAYIPSGAEYHGTAG</sequence>
<evidence type="ECO:0000313" key="6">
    <source>
        <dbReference type="EMBL" id="MBR7827360.1"/>
    </source>
</evidence>
<keyword evidence="7" id="KW-1185">Reference proteome</keyword>
<dbReference type="GO" id="GO:0016757">
    <property type="term" value="F:glycosyltransferase activity"/>
    <property type="evidence" value="ECO:0007669"/>
    <property type="project" value="UniProtKB-KW"/>
</dbReference>
<dbReference type="PANTHER" id="PTHR43179">
    <property type="entry name" value="RHAMNOSYLTRANSFERASE WBBL"/>
    <property type="match status" value="1"/>
</dbReference>
<gene>
    <name evidence="6" type="ORF">KDK95_13665</name>
</gene>
<feature type="domain" description="Glycosyltransferase 2-like" evidence="5">
    <location>
        <begin position="6"/>
        <end position="136"/>
    </location>
</feature>
<proteinExistence type="inferred from homology"/>
<dbReference type="Proteomes" id="UP000676325">
    <property type="component" value="Unassembled WGS sequence"/>
</dbReference>
<dbReference type="SUPFAM" id="SSF53448">
    <property type="entry name" value="Nucleotide-diphospho-sugar transferases"/>
    <property type="match status" value="1"/>
</dbReference>
<dbReference type="Pfam" id="PF00535">
    <property type="entry name" value="Glycos_transf_2"/>
    <property type="match status" value="1"/>
</dbReference>
<evidence type="ECO:0000313" key="7">
    <source>
        <dbReference type="Proteomes" id="UP000676325"/>
    </source>
</evidence>
<reference evidence="6" key="1">
    <citation type="submission" date="2021-04" db="EMBL/GenBank/DDBJ databases">
        <title>Genome based classification of Actinospica acidithermotolerans sp. nov., an actinobacterium isolated from an Indonesian hot spring.</title>
        <authorList>
            <person name="Kusuma A.B."/>
            <person name="Putra K.E."/>
            <person name="Nafisah S."/>
            <person name="Loh J."/>
            <person name="Nouioui I."/>
            <person name="Goodfellow M."/>
        </authorList>
    </citation>
    <scope>NUCLEOTIDE SEQUENCE</scope>
    <source>
        <strain evidence="6">MGRD01-02</strain>
    </source>
</reference>
<dbReference type="InterPro" id="IPR029044">
    <property type="entry name" value="Nucleotide-diphossugar_trans"/>
</dbReference>
<evidence type="ECO:0000256" key="2">
    <source>
        <dbReference type="ARBA" id="ARBA00006739"/>
    </source>
</evidence>
<dbReference type="Gene3D" id="3.90.550.10">
    <property type="entry name" value="Spore Coat Polysaccharide Biosynthesis Protein SpsA, Chain A"/>
    <property type="match status" value="1"/>
</dbReference>
<evidence type="ECO:0000256" key="4">
    <source>
        <dbReference type="ARBA" id="ARBA00022679"/>
    </source>
</evidence>
<name>A0A941E6Q2_9ACTN</name>
<evidence type="ECO:0000259" key="5">
    <source>
        <dbReference type="Pfam" id="PF00535"/>
    </source>
</evidence>
<keyword evidence="3" id="KW-0328">Glycosyltransferase</keyword>
<comment type="pathway">
    <text evidence="1">Cell wall biogenesis; cell wall polysaccharide biosynthesis.</text>
</comment>
<comment type="caution">
    <text evidence="6">The sequence shown here is derived from an EMBL/GenBank/DDBJ whole genome shotgun (WGS) entry which is preliminary data.</text>
</comment>
<dbReference type="PANTHER" id="PTHR43179:SF12">
    <property type="entry name" value="GALACTOFURANOSYLTRANSFERASE GLFT2"/>
    <property type="match status" value="1"/>
</dbReference>
<organism evidence="6 7">
    <name type="scientific">Actinospica acidithermotolerans</name>
    <dbReference type="NCBI Taxonomy" id="2828514"/>
    <lineage>
        <taxon>Bacteria</taxon>
        <taxon>Bacillati</taxon>
        <taxon>Actinomycetota</taxon>
        <taxon>Actinomycetes</taxon>
        <taxon>Catenulisporales</taxon>
        <taxon>Actinospicaceae</taxon>
        <taxon>Actinospica</taxon>
    </lineage>
</organism>
<keyword evidence="4" id="KW-0808">Transferase</keyword>
<dbReference type="EMBL" id="JAGSOH010000033">
    <property type="protein sequence ID" value="MBR7827360.1"/>
    <property type="molecule type" value="Genomic_DNA"/>
</dbReference>
<accession>A0A941E6Q2</accession>
<dbReference type="CDD" id="cd02526">
    <property type="entry name" value="GT2_RfbF_like"/>
    <property type="match status" value="1"/>
</dbReference>